<dbReference type="AlphaFoldDB" id="A0A7G7CQY2"/>
<gene>
    <name evidence="7" type="ORF">H0194_02940</name>
</gene>
<dbReference type="KEGG" id="cik:H0194_02940"/>
<dbReference type="Gene3D" id="3.40.50.300">
    <property type="entry name" value="P-loop containing nucleotide triphosphate hydrolases"/>
    <property type="match status" value="2"/>
</dbReference>
<organism evidence="7 8">
    <name type="scientific">Corynebacterium incognita</name>
    <dbReference type="NCBI Taxonomy" id="2754725"/>
    <lineage>
        <taxon>Bacteria</taxon>
        <taxon>Bacillati</taxon>
        <taxon>Actinomycetota</taxon>
        <taxon>Actinomycetes</taxon>
        <taxon>Mycobacteriales</taxon>
        <taxon>Corynebacteriaceae</taxon>
        <taxon>Corynebacterium</taxon>
    </lineage>
</organism>
<dbReference type="GO" id="GO:0005524">
    <property type="term" value="F:ATP binding"/>
    <property type="evidence" value="ECO:0007669"/>
    <property type="project" value="UniProtKB-KW"/>
</dbReference>
<dbReference type="SUPFAM" id="SSF52540">
    <property type="entry name" value="P-loop containing nucleoside triphosphate hydrolases"/>
    <property type="match status" value="2"/>
</dbReference>
<comment type="similarity">
    <text evidence="1">Belongs to the ABC transporter superfamily.</text>
</comment>
<keyword evidence="8" id="KW-1185">Reference proteome</keyword>
<dbReference type="InterPro" id="IPR003439">
    <property type="entry name" value="ABC_transporter-like_ATP-bd"/>
</dbReference>
<keyword evidence="2" id="KW-0813">Transport</keyword>
<evidence type="ECO:0000256" key="2">
    <source>
        <dbReference type="ARBA" id="ARBA00022448"/>
    </source>
</evidence>
<dbReference type="CDD" id="cd03257">
    <property type="entry name" value="ABC_NikE_OppD_transporters"/>
    <property type="match status" value="2"/>
</dbReference>
<name>A0A7G7CQY2_9CORY</name>
<dbReference type="InterPro" id="IPR017871">
    <property type="entry name" value="ABC_transporter-like_CS"/>
</dbReference>
<protein>
    <submittedName>
        <fullName evidence="7">ABC transporter ATP-binding protein</fullName>
    </submittedName>
</protein>
<keyword evidence="4 7" id="KW-0067">ATP-binding</keyword>
<feature type="domain" description="ABC transporter" evidence="6">
    <location>
        <begin position="262"/>
        <end position="487"/>
    </location>
</feature>
<dbReference type="InterPro" id="IPR003593">
    <property type="entry name" value="AAA+_ATPase"/>
</dbReference>
<feature type="domain" description="ABC transporter" evidence="6">
    <location>
        <begin position="3"/>
        <end position="243"/>
    </location>
</feature>
<feature type="region of interest" description="Disordered" evidence="5">
    <location>
        <begin position="1"/>
        <end position="22"/>
    </location>
</feature>
<dbReference type="PROSITE" id="PS00211">
    <property type="entry name" value="ABC_TRANSPORTER_1"/>
    <property type="match status" value="2"/>
</dbReference>
<dbReference type="InterPro" id="IPR050319">
    <property type="entry name" value="ABC_transp_ATP-bind"/>
</dbReference>
<dbReference type="PROSITE" id="PS50893">
    <property type="entry name" value="ABC_TRANSPORTER_2"/>
    <property type="match status" value="2"/>
</dbReference>
<evidence type="ECO:0000256" key="5">
    <source>
        <dbReference type="SAM" id="MobiDB-lite"/>
    </source>
</evidence>
<dbReference type="EMBL" id="CP059404">
    <property type="protein sequence ID" value="QNE89998.1"/>
    <property type="molecule type" value="Genomic_DNA"/>
</dbReference>
<keyword evidence="3" id="KW-0547">Nucleotide-binding</keyword>
<dbReference type="Proteomes" id="UP000515743">
    <property type="component" value="Chromosome"/>
</dbReference>
<dbReference type="PANTHER" id="PTHR43776">
    <property type="entry name" value="TRANSPORT ATP-BINDING PROTEIN"/>
    <property type="match status" value="1"/>
</dbReference>
<dbReference type="PANTHER" id="PTHR43776:SF7">
    <property type="entry name" value="D,D-DIPEPTIDE TRANSPORT ATP-BINDING PROTEIN DDPF-RELATED"/>
    <property type="match status" value="1"/>
</dbReference>
<dbReference type="Pfam" id="PF00005">
    <property type="entry name" value="ABC_tran"/>
    <property type="match status" value="2"/>
</dbReference>
<evidence type="ECO:0000256" key="4">
    <source>
        <dbReference type="ARBA" id="ARBA00022840"/>
    </source>
</evidence>
<dbReference type="GO" id="GO:0016887">
    <property type="term" value="F:ATP hydrolysis activity"/>
    <property type="evidence" value="ECO:0007669"/>
    <property type="project" value="InterPro"/>
</dbReference>
<dbReference type="SMART" id="SM00382">
    <property type="entry name" value="AAA"/>
    <property type="match status" value="2"/>
</dbReference>
<dbReference type="InterPro" id="IPR027417">
    <property type="entry name" value="P-loop_NTPase"/>
</dbReference>
<reference evidence="7 8" key="1">
    <citation type="submission" date="2020-07" db="EMBL/GenBank/DDBJ databases">
        <title>Complete genome and description of Corynebacterium incognita strain Marseille-Q3630 sp. nov.</title>
        <authorList>
            <person name="Boxberger M."/>
        </authorList>
    </citation>
    <scope>NUCLEOTIDE SEQUENCE [LARGE SCALE GENOMIC DNA]</scope>
    <source>
        <strain evidence="7 8">Marseille-Q3630</strain>
    </source>
</reference>
<evidence type="ECO:0000313" key="7">
    <source>
        <dbReference type="EMBL" id="QNE89998.1"/>
    </source>
</evidence>
<sequence>MLLDVSDLTVTTRPRARSRSRSRSNLVERVSFSLDKGERLGLIGESGSGKSLTALSLMGLLPDTLEASGSARLDGTELLGAAEKALRPLRGKRIAMVFQEPMNALDPLMRVGRQLDYTGRPAAELLELVGLPASFAQRFPHELSGGQRQRVLIAMAMAARPDVLICDEPTTALDATSEDEVLGVIENLTAEFGTAVLFISHDLAVVRRMSDNVAVMQRGHIVEHGTVRQVFDSPAHDYTRRLINASRPAAPATVTATGDTLIALDKVSKRYRDVAAVDEVSLTIQRGDRIGVVGGSGSGKTTLVKMIAGLIEPTSGTVTVNGRVQMVFQDPQGSLNPRLKVGDSIAEGLLSHERKRLGKAAVRAKVGAALEEVGLSAADADRYPHEFSGGQRQRISIARALIGDPDIVLADEAVSALDVSVRNQVLELLKRAVDKHGATLMFISHDLAVVRGLCPEVAVMNQGRLVDSGLTEEIWVNPAAAYTSALIAAEEKNTLEPSTYPE</sequence>
<dbReference type="GO" id="GO:0055085">
    <property type="term" value="P:transmembrane transport"/>
    <property type="evidence" value="ECO:0007669"/>
    <property type="project" value="UniProtKB-ARBA"/>
</dbReference>
<proteinExistence type="inferred from homology"/>
<evidence type="ECO:0000256" key="3">
    <source>
        <dbReference type="ARBA" id="ARBA00022741"/>
    </source>
</evidence>
<accession>A0A7G7CQY2</accession>
<evidence type="ECO:0000256" key="1">
    <source>
        <dbReference type="ARBA" id="ARBA00005417"/>
    </source>
</evidence>
<evidence type="ECO:0000259" key="6">
    <source>
        <dbReference type="PROSITE" id="PS50893"/>
    </source>
</evidence>
<evidence type="ECO:0000313" key="8">
    <source>
        <dbReference type="Proteomes" id="UP000515743"/>
    </source>
</evidence>